<feature type="signal peptide" evidence="1">
    <location>
        <begin position="1"/>
        <end position="17"/>
    </location>
</feature>
<reference evidence="3" key="1">
    <citation type="journal article" date="2014" name="Proc. Natl. Acad. Sci. U.S.A.">
        <title>Extensive sampling of basidiomycete genomes demonstrates inadequacy of the white-rot/brown-rot paradigm for wood decay fungi.</title>
        <authorList>
            <person name="Riley R."/>
            <person name="Salamov A.A."/>
            <person name="Brown D.W."/>
            <person name="Nagy L.G."/>
            <person name="Floudas D."/>
            <person name="Held B.W."/>
            <person name="Levasseur A."/>
            <person name="Lombard V."/>
            <person name="Morin E."/>
            <person name="Otillar R."/>
            <person name="Lindquist E.A."/>
            <person name="Sun H."/>
            <person name="LaButti K.M."/>
            <person name="Schmutz J."/>
            <person name="Jabbour D."/>
            <person name="Luo H."/>
            <person name="Baker S.E."/>
            <person name="Pisabarro A.G."/>
            <person name="Walton J.D."/>
            <person name="Blanchette R.A."/>
            <person name="Henrissat B."/>
            <person name="Martin F."/>
            <person name="Cullen D."/>
            <person name="Hibbett D.S."/>
            <person name="Grigoriev I.V."/>
        </authorList>
    </citation>
    <scope>NUCLEOTIDE SEQUENCE [LARGE SCALE GENOMIC DNA]</scope>
    <source>
        <strain evidence="3">FD-172 SS1</strain>
    </source>
</reference>
<keyword evidence="1" id="KW-0732">Signal</keyword>
<proteinExistence type="predicted"/>
<evidence type="ECO:0000313" key="3">
    <source>
        <dbReference type="Proteomes" id="UP000027195"/>
    </source>
</evidence>
<accession>A0A067MQZ3</accession>
<keyword evidence="3" id="KW-1185">Reference proteome</keyword>
<gene>
    <name evidence="2" type="ORF">BOTBODRAFT_64564</name>
</gene>
<dbReference type="Proteomes" id="UP000027195">
    <property type="component" value="Unassembled WGS sequence"/>
</dbReference>
<name>A0A067MQZ3_BOTB1</name>
<protein>
    <recommendedName>
        <fullName evidence="4">Extracellular membrane protein CFEM domain-containing protein</fullName>
    </recommendedName>
</protein>
<dbReference type="EMBL" id="KL198025">
    <property type="protein sequence ID" value="KDQ17130.1"/>
    <property type="molecule type" value="Genomic_DNA"/>
</dbReference>
<evidence type="ECO:0008006" key="4">
    <source>
        <dbReference type="Google" id="ProtNLM"/>
    </source>
</evidence>
<evidence type="ECO:0000313" key="2">
    <source>
        <dbReference type="EMBL" id="KDQ17130.1"/>
    </source>
</evidence>
<evidence type="ECO:0000256" key="1">
    <source>
        <dbReference type="SAM" id="SignalP"/>
    </source>
</evidence>
<dbReference type="AlphaFoldDB" id="A0A067MQZ3"/>
<sequence length="92" mass="9901">MRPVLAIAALFVAAASAAHLPKGIGSVDPQVFECLAGCALKEKACDEHPTKLGKCFCKKKKQIDGCLKNNPDCDYITRGAAELALDEYCKHH</sequence>
<organism evidence="2 3">
    <name type="scientific">Botryobasidium botryosum (strain FD-172 SS1)</name>
    <dbReference type="NCBI Taxonomy" id="930990"/>
    <lineage>
        <taxon>Eukaryota</taxon>
        <taxon>Fungi</taxon>
        <taxon>Dikarya</taxon>
        <taxon>Basidiomycota</taxon>
        <taxon>Agaricomycotina</taxon>
        <taxon>Agaricomycetes</taxon>
        <taxon>Cantharellales</taxon>
        <taxon>Botryobasidiaceae</taxon>
        <taxon>Botryobasidium</taxon>
    </lineage>
</organism>
<feature type="chain" id="PRO_5001641487" description="Extracellular membrane protein CFEM domain-containing protein" evidence="1">
    <location>
        <begin position="18"/>
        <end position="92"/>
    </location>
</feature>
<dbReference type="HOGENOM" id="CLU_2412973_0_0_1"/>
<dbReference type="InParanoid" id="A0A067MQZ3"/>